<reference evidence="29" key="1">
    <citation type="submission" date="2025-08" db="UniProtKB">
        <authorList>
            <consortium name="Ensembl"/>
        </authorList>
    </citation>
    <scope>IDENTIFICATION</scope>
</reference>
<dbReference type="GeneID" id="111834928"/>
<dbReference type="SMART" id="SM00423">
    <property type="entry name" value="PSI"/>
    <property type="match status" value="1"/>
</dbReference>
<evidence type="ECO:0000259" key="27">
    <source>
        <dbReference type="SMART" id="SM01241"/>
    </source>
</evidence>
<feature type="disulfide bond" evidence="21">
    <location>
        <begin position="392"/>
        <end position="404"/>
    </location>
</feature>
<dbReference type="PIRSF" id="PIRSF002512">
    <property type="entry name" value="Integrin_B"/>
    <property type="match status" value="1"/>
</dbReference>
<feature type="disulfide bond" evidence="21">
    <location>
        <begin position="31"/>
        <end position="41"/>
    </location>
</feature>
<evidence type="ECO:0000259" key="26">
    <source>
        <dbReference type="SMART" id="SM00423"/>
    </source>
</evidence>
<dbReference type="GO" id="GO:0016477">
    <property type="term" value="P:cell migration"/>
    <property type="evidence" value="ECO:0007669"/>
    <property type="project" value="TreeGrafter"/>
</dbReference>
<feature type="disulfide bond" evidence="21">
    <location>
        <begin position="23"/>
        <end position="452"/>
    </location>
</feature>
<sequence length="789" mass="86230">MEIVLLSLSFILLYSLGVVGGTCSVGSVVTCNDCLRQGPQCAWCRQENFTDRFAVSERCDTEEILEQKGCSLELIEFPVTSVWIHQDEPVGKSEGNANITQISPQKMSMSVRTGSEVTFQIHVQQTEDYPVDIYYLMDLSASMFDDLQMIKNLGTTLSKEMAKLTSKFRLGFGSFVEKPVLPFIKTMPADLENPCSYFGISCLPTFGYKHVLPLTANMEKFNQIIKGQKVSANVDNPECGFDAIMQAAVCGEKIGWRNDSMHLVVFVSDADSHFGMDSKMSGIVIPNDGKCHLDDRNEYSKSTVLEYPTLGQLIDKLVENNILLIFAVTSKQKSNYENYAKLIPGATVGVLAEDSRNILELIVNAYKELRSEIELEVLGDTEGLQISFTAMCHDGSVLPGQKRCSNVKVGDLVSFNVTVELSECPSGPKHFTVKPVGFQDALEVQLEGLCQCDCQRRPEPHSSLCSGGRGALQCGTCLCDAGYMGPRCECTEESVQSSSCREQPEAESCSGQGECYCGQCICNPSNFGRIYGAYCECNDFSCVRFRGDICGGHGDCDCGQCACHPGWTGEYCNCSSSTDACLSAEGALCSGRGACVCGKCVCSVPEASGRTCERCPTCGDNCSLFRGCVECHQQDKDPPEDCHLKCSAPHVSVNRTADKVSEYDVSQSVTCALKTEKDCVLSFGLVTGEHGNVIYNPKLSDCPEPPNIEMIVLGVSLSVLTIGLILLGIWKLLVSVHDRKEVAKFEAERAQAKWPVGTNPLFRSSTSTFKNVTYKNNDRQKVDILLDGY</sequence>
<dbReference type="SUPFAM" id="SSF53300">
    <property type="entry name" value="vWA-like"/>
    <property type="match status" value="1"/>
</dbReference>
<evidence type="ECO:0000256" key="13">
    <source>
        <dbReference type="ARBA" id="ARBA00022949"/>
    </source>
</evidence>
<feature type="disulfide bond" evidence="21">
    <location>
        <begin position="556"/>
        <end position="561"/>
    </location>
</feature>
<feature type="disulfide bond" evidence="21">
    <location>
        <begin position="250"/>
        <end position="291"/>
    </location>
</feature>
<feature type="disulfide bond" evidence="21">
    <location>
        <begin position="563"/>
        <end position="572"/>
    </location>
</feature>
<feature type="domain" description="Integrin beta subunit tail" evidence="28">
    <location>
        <begin position="622"/>
        <end position="707"/>
    </location>
</feature>
<evidence type="ECO:0000259" key="25">
    <source>
        <dbReference type="SMART" id="SM00187"/>
    </source>
</evidence>
<dbReference type="Pfam" id="PF00362">
    <property type="entry name" value="Integrin_beta"/>
    <property type="match status" value="1"/>
</dbReference>
<dbReference type="AlphaFoldDB" id="A0A3B3R726"/>
<dbReference type="SMART" id="SM00187">
    <property type="entry name" value="INB"/>
    <property type="match status" value="1"/>
</dbReference>
<dbReference type="InterPro" id="IPR032695">
    <property type="entry name" value="Integrin_dom_sf"/>
</dbReference>
<evidence type="ECO:0000256" key="23">
    <source>
        <dbReference type="SAM" id="Phobius"/>
    </source>
</evidence>
<dbReference type="InterPro" id="IPR036349">
    <property type="entry name" value="Integrin_bsu_tail_dom_sf"/>
</dbReference>
<feature type="disulfide bond" evidence="21">
    <location>
        <begin position="424"/>
        <end position="671"/>
    </location>
</feature>
<comment type="subunit">
    <text evidence="20">Heterodimer of an alpha and a beta subunit. Interacts with FLNB. Interacts with HAX1. ITGAV:ITGB6 interacts with FBN1. ITGAV:ITGB6 interacts with TGFB1.</text>
</comment>
<evidence type="ECO:0000256" key="14">
    <source>
        <dbReference type="ARBA" id="ARBA00022989"/>
    </source>
</evidence>
<evidence type="ECO:0000256" key="24">
    <source>
        <dbReference type="SAM" id="SignalP"/>
    </source>
</evidence>
<keyword evidence="12 22" id="KW-0130">Cell adhesion</keyword>
<dbReference type="InterPro" id="IPR057243">
    <property type="entry name" value="Integrin_I-EGF_CS"/>
</dbReference>
<feature type="signal peptide" evidence="24">
    <location>
        <begin position="1"/>
        <end position="21"/>
    </location>
</feature>
<feature type="disulfide bond" evidence="21">
    <location>
        <begin position="574"/>
        <end position="581"/>
    </location>
</feature>
<evidence type="ECO:0000256" key="6">
    <source>
        <dbReference type="ARBA" id="ARBA00022692"/>
    </source>
</evidence>
<feature type="disulfide bond" evidence="21">
    <location>
        <begin position="450"/>
        <end position="454"/>
    </location>
</feature>
<evidence type="ECO:0000256" key="16">
    <source>
        <dbReference type="ARBA" id="ARBA00023136"/>
    </source>
</evidence>
<evidence type="ECO:0000256" key="5">
    <source>
        <dbReference type="ARBA" id="ARBA00022536"/>
    </source>
</evidence>
<feature type="disulfide bond" evidence="21">
    <location>
        <begin position="628"/>
        <end position="702"/>
    </location>
</feature>
<keyword evidence="15 22" id="KW-0401">Integrin</keyword>
<dbReference type="PRINTS" id="PR01186">
    <property type="entry name" value="INTEGRINB"/>
</dbReference>
<dbReference type="FunFam" id="3.30.1680.10:FF:000002">
    <property type="entry name" value="Integrin beta"/>
    <property type="match status" value="1"/>
</dbReference>
<dbReference type="InterPro" id="IPR016201">
    <property type="entry name" value="PSI"/>
</dbReference>
<dbReference type="InterPro" id="IPR013111">
    <property type="entry name" value="EGF_extracell"/>
</dbReference>
<evidence type="ECO:0000256" key="21">
    <source>
        <dbReference type="PIRSR" id="PIRSR002512-1"/>
    </source>
</evidence>
<evidence type="ECO:0000256" key="18">
    <source>
        <dbReference type="ARBA" id="ARBA00023170"/>
    </source>
</evidence>
<dbReference type="InterPro" id="IPR057073">
    <property type="entry name" value="EGF_integrin_2"/>
</dbReference>
<dbReference type="Ensembl" id="ENSPKIT00000039010.1">
    <property type="protein sequence ID" value="ENSPKIP00000014562.1"/>
    <property type="gene ID" value="ENSPKIG00000001575.1"/>
</dbReference>
<dbReference type="InterPro" id="IPR015812">
    <property type="entry name" value="Integrin_bsu"/>
</dbReference>
<keyword evidence="18" id="KW-0675">Receptor</keyword>
<feature type="chain" id="PRO_5017357955" description="Integrin beta" evidence="24">
    <location>
        <begin position="22"/>
        <end position="789"/>
    </location>
</feature>
<dbReference type="Pfam" id="PF08725">
    <property type="entry name" value="Integrin_b_cyt"/>
    <property type="match status" value="1"/>
</dbReference>
<feature type="disulfide bond" evidence="21">
    <location>
        <begin position="646"/>
        <end position="679"/>
    </location>
</feature>
<feature type="domain" description="Integrin beta subunit cytoplasmic" evidence="27">
    <location>
        <begin position="731"/>
        <end position="777"/>
    </location>
</feature>
<dbReference type="SUPFAM" id="SSF103575">
    <property type="entry name" value="Plexin repeat"/>
    <property type="match status" value="1"/>
</dbReference>
<dbReference type="FunFam" id="3.40.50.410:FF:000002">
    <property type="entry name" value="Integrin beta"/>
    <property type="match status" value="1"/>
</dbReference>
<keyword evidence="7" id="KW-0479">Metal-binding</keyword>
<dbReference type="GO" id="GO:0005178">
    <property type="term" value="F:integrin binding"/>
    <property type="evidence" value="ECO:0007669"/>
    <property type="project" value="TreeGrafter"/>
</dbReference>
<keyword evidence="4" id="KW-1003">Cell membrane</keyword>
<dbReference type="InterPro" id="IPR012896">
    <property type="entry name" value="Integrin_bsu_tail"/>
</dbReference>
<dbReference type="GO" id="GO:0007229">
    <property type="term" value="P:integrin-mediated signaling pathway"/>
    <property type="evidence" value="ECO:0007669"/>
    <property type="project" value="UniProtKB-KW"/>
</dbReference>
<keyword evidence="9" id="KW-0677">Repeat</keyword>
<dbReference type="GO" id="GO:0098609">
    <property type="term" value="P:cell-cell adhesion"/>
    <property type="evidence" value="ECO:0007669"/>
    <property type="project" value="TreeGrafter"/>
</dbReference>
<feature type="disulfide bond" evidence="21">
    <location>
        <begin position="558"/>
        <end position="589"/>
    </location>
</feature>
<keyword evidence="5" id="KW-0245">EGF-like domain</keyword>
<evidence type="ECO:0000256" key="17">
    <source>
        <dbReference type="ARBA" id="ARBA00023157"/>
    </source>
</evidence>
<keyword evidence="13" id="KW-0965">Cell junction</keyword>
<evidence type="ECO:0000259" key="28">
    <source>
        <dbReference type="SMART" id="SM01242"/>
    </source>
</evidence>
<dbReference type="Gene3D" id="2.10.25.10">
    <property type="entry name" value="Laminin"/>
    <property type="match status" value="4"/>
</dbReference>
<feature type="disulfide bond" evidence="21">
    <location>
        <begin position="522"/>
        <end position="535"/>
    </location>
</feature>
<keyword evidence="16 23" id="KW-0472">Membrane</keyword>
<keyword evidence="17 21" id="KW-1015">Disulfide bond</keyword>
<dbReference type="PANTHER" id="PTHR10082:SF11">
    <property type="entry name" value="INTEGRIN BETA-6"/>
    <property type="match status" value="1"/>
</dbReference>
<dbReference type="FunFam" id="2.10.25.10:FF:000043">
    <property type="entry name" value="Integrin beta"/>
    <property type="match status" value="1"/>
</dbReference>
<dbReference type="PROSITE" id="PS00243">
    <property type="entry name" value="I_EGF_1"/>
    <property type="match status" value="1"/>
</dbReference>
<dbReference type="FunFam" id="2.10.25.10:FF:000328">
    <property type="entry name" value="Integrin beta"/>
    <property type="match status" value="1"/>
</dbReference>
<dbReference type="SMART" id="SM01241">
    <property type="entry name" value="Integrin_b_cyt"/>
    <property type="match status" value="1"/>
</dbReference>
<dbReference type="GO" id="GO:0046872">
    <property type="term" value="F:metal ion binding"/>
    <property type="evidence" value="ECO:0007669"/>
    <property type="project" value="UniProtKB-KW"/>
</dbReference>
<dbReference type="GO" id="GO:0007160">
    <property type="term" value="P:cell-matrix adhesion"/>
    <property type="evidence" value="ECO:0007669"/>
    <property type="project" value="TreeGrafter"/>
</dbReference>
<evidence type="ECO:0000256" key="7">
    <source>
        <dbReference type="ARBA" id="ARBA00022723"/>
    </source>
</evidence>
<evidence type="ECO:0000256" key="12">
    <source>
        <dbReference type="ARBA" id="ARBA00022889"/>
    </source>
</evidence>
<evidence type="ECO:0000256" key="20">
    <source>
        <dbReference type="ARBA" id="ARBA00046864"/>
    </source>
</evidence>
<feature type="disulfide bond" evidence="21">
    <location>
        <begin position="474"/>
        <end position="509"/>
    </location>
</feature>
<feature type="disulfide bond" evidence="21">
    <location>
        <begin position="615"/>
        <end position="618"/>
    </location>
</feature>
<keyword evidence="30" id="KW-1185">Reference proteome</keyword>
<dbReference type="Pfam" id="PF18372">
    <property type="entry name" value="I-EGF_1"/>
    <property type="match status" value="1"/>
</dbReference>
<organism evidence="29 30">
    <name type="scientific">Paramormyrops kingsleyae</name>
    <dbReference type="NCBI Taxonomy" id="1676925"/>
    <lineage>
        <taxon>Eukaryota</taxon>
        <taxon>Metazoa</taxon>
        <taxon>Chordata</taxon>
        <taxon>Craniata</taxon>
        <taxon>Vertebrata</taxon>
        <taxon>Euteleostomi</taxon>
        <taxon>Actinopterygii</taxon>
        <taxon>Neopterygii</taxon>
        <taxon>Teleostei</taxon>
        <taxon>Osteoglossocephala</taxon>
        <taxon>Osteoglossomorpha</taxon>
        <taxon>Osteoglossiformes</taxon>
        <taxon>Mormyridae</taxon>
        <taxon>Paramormyrops</taxon>
    </lineage>
</organism>
<dbReference type="Gene3D" id="2.60.40.1510">
    <property type="entry name" value="ntegrin, alpha v. Chain A, domain 3"/>
    <property type="match status" value="1"/>
</dbReference>
<dbReference type="GO" id="GO:0033627">
    <property type="term" value="P:cell adhesion mediated by integrin"/>
    <property type="evidence" value="ECO:0007669"/>
    <property type="project" value="TreeGrafter"/>
</dbReference>
<dbReference type="InterPro" id="IPR040622">
    <property type="entry name" value="EGF_integrin_1"/>
</dbReference>
<dbReference type="InterPro" id="IPR036465">
    <property type="entry name" value="vWFA_dom_sf"/>
</dbReference>
<dbReference type="Gene3D" id="1.20.5.100">
    <property type="entry name" value="Cytochrome c1, transmembrane anchor, C-terminal"/>
    <property type="match status" value="1"/>
</dbReference>
<dbReference type="Gene3D" id="3.40.50.410">
    <property type="entry name" value="von Willebrand factor, type A domain"/>
    <property type="match status" value="1"/>
</dbReference>
<dbReference type="RefSeq" id="XP_023650586.1">
    <property type="nucleotide sequence ID" value="XM_023794818.2"/>
</dbReference>
<feature type="disulfide bond" evidence="21">
    <location>
        <begin position="595"/>
        <end position="600"/>
    </location>
</feature>
<dbReference type="InterPro" id="IPR002369">
    <property type="entry name" value="Integrin_bsu_VWA"/>
</dbReference>
<reference evidence="29" key="2">
    <citation type="submission" date="2025-09" db="UniProtKB">
        <authorList>
            <consortium name="Ensembl"/>
        </authorList>
    </citation>
    <scope>IDENTIFICATION</scope>
</reference>
<proteinExistence type="inferred from homology"/>
<dbReference type="SUPFAM" id="SSF57196">
    <property type="entry name" value="EGF/Laminin"/>
    <property type="match status" value="2"/>
</dbReference>
<feature type="disulfide bond" evidence="21">
    <location>
        <begin position="490"/>
        <end position="500"/>
    </location>
</feature>
<keyword evidence="19" id="KW-0325">Glycoprotein</keyword>
<dbReference type="Proteomes" id="UP000261540">
    <property type="component" value="Unplaced"/>
</dbReference>
<keyword evidence="8 24" id="KW-0732">Signal</keyword>
<dbReference type="GeneTree" id="ENSGT01150000286919"/>
<evidence type="ECO:0000256" key="15">
    <source>
        <dbReference type="ARBA" id="ARBA00023037"/>
    </source>
</evidence>
<feature type="transmembrane region" description="Helical" evidence="23">
    <location>
        <begin position="710"/>
        <end position="730"/>
    </location>
</feature>
<keyword evidence="11" id="KW-0460">Magnesium</keyword>
<dbReference type="OrthoDB" id="410592at2759"/>
<evidence type="ECO:0000256" key="19">
    <source>
        <dbReference type="ARBA" id="ARBA00023180"/>
    </source>
</evidence>
<comment type="similarity">
    <text evidence="3 22">Belongs to the integrin beta chain family.</text>
</comment>
<evidence type="ECO:0000256" key="22">
    <source>
        <dbReference type="RuleBase" id="RU000633"/>
    </source>
</evidence>
<dbReference type="RefSeq" id="XP_023650655.1">
    <property type="nucleotide sequence ID" value="XM_023794887.2"/>
</dbReference>
<dbReference type="SUPFAM" id="SSF69179">
    <property type="entry name" value="Integrin domains"/>
    <property type="match status" value="1"/>
</dbReference>
<keyword evidence="10" id="KW-0106">Calcium</keyword>
<accession>A0A3B3R726</accession>
<evidence type="ECO:0000313" key="29">
    <source>
        <dbReference type="Ensembl" id="ENSPKIP00000014562.1"/>
    </source>
</evidence>
<dbReference type="FunFam" id="1.20.5.100:FF:000004">
    <property type="entry name" value="Integrin beta"/>
    <property type="match status" value="1"/>
</dbReference>
<feature type="disulfide bond" evidence="21">
    <location>
        <begin position="602"/>
        <end position="612"/>
    </location>
</feature>
<evidence type="ECO:0000256" key="2">
    <source>
        <dbReference type="ARBA" id="ARBA00004251"/>
    </source>
</evidence>
<evidence type="ECO:0000256" key="8">
    <source>
        <dbReference type="ARBA" id="ARBA00022729"/>
    </source>
</evidence>
<dbReference type="STRING" id="1676925.ENSPKIP00000014562"/>
<feature type="disulfide bond" evidence="21">
    <location>
        <begin position="597"/>
        <end position="642"/>
    </location>
</feature>
<feature type="disulfide bond" evidence="21">
    <location>
        <begin position="537"/>
        <end position="542"/>
    </location>
</feature>
<dbReference type="Pfam" id="PF07974">
    <property type="entry name" value="EGF_2"/>
    <property type="match status" value="1"/>
</dbReference>
<feature type="disulfide bond" evidence="21">
    <location>
        <begin position="515"/>
        <end position="520"/>
    </location>
</feature>
<evidence type="ECO:0000256" key="11">
    <source>
        <dbReference type="ARBA" id="ARBA00022842"/>
    </source>
</evidence>
<evidence type="ECO:0000313" key="30">
    <source>
        <dbReference type="Proteomes" id="UP000261540"/>
    </source>
</evidence>
<feature type="disulfide bond" evidence="21">
    <location>
        <begin position="465"/>
        <end position="477"/>
    </location>
</feature>
<evidence type="ECO:0000256" key="10">
    <source>
        <dbReference type="ARBA" id="ARBA00022837"/>
    </source>
</evidence>
<keyword evidence="14 23" id="KW-1133">Transmembrane helix</keyword>
<feature type="disulfide bond" evidence="21">
    <location>
        <begin position="34"/>
        <end position="70"/>
    </location>
</feature>
<dbReference type="Gene3D" id="3.30.1680.10">
    <property type="entry name" value="ligand-binding face of the semaphorins, domain 2"/>
    <property type="match status" value="1"/>
</dbReference>
<dbReference type="SUPFAM" id="SSF69687">
    <property type="entry name" value="Integrin beta tail domain"/>
    <property type="match status" value="1"/>
</dbReference>
<dbReference type="FunFam" id="2.10.25.10:FF:000075">
    <property type="entry name" value="Integrin beta"/>
    <property type="match status" value="1"/>
</dbReference>
<evidence type="ECO:0000256" key="9">
    <source>
        <dbReference type="ARBA" id="ARBA00022737"/>
    </source>
</evidence>
<dbReference type="PROSITE" id="PS52047">
    <property type="entry name" value="I_EGF_2"/>
    <property type="match status" value="3"/>
</dbReference>
<dbReference type="GO" id="GO:0009986">
    <property type="term" value="C:cell surface"/>
    <property type="evidence" value="ECO:0007669"/>
    <property type="project" value="TreeGrafter"/>
</dbReference>
<evidence type="ECO:0000256" key="3">
    <source>
        <dbReference type="ARBA" id="ARBA00007449"/>
    </source>
</evidence>
<feature type="disulfide bond" evidence="21">
    <location>
        <begin position="195"/>
        <end position="202"/>
    </location>
</feature>
<comment type="subcellular location">
    <subcellularLocation>
        <location evidence="1">Cell junction</location>
        <location evidence="1">Focal adhesion</location>
    </subcellularLocation>
    <subcellularLocation>
        <location evidence="2 22">Cell membrane</location>
        <topology evidence="2 22">Single-pass type I membrane protein</topology>
    </subcellularLocation>
</comment>
<dbReference type="PANTHER" id="PTHR10082">
    <property type="entry name" value="INTEGRIN BETA SUBUNIT"/>
    <property type="match status" value="1"/>
</dbReference>
<feature type="disulfide bond" evidence="21">
    <location>
        <begin position="622"/>
        <end position="631"/>
    </location>
</feature>
<dbReference type="GO" id="GO:0005925">
    <property type="term" value="C:focal adhesion"/>
    <property type="evidence" value="ECO:0007669"/>
    <property type="project" value="UniProtKB-SubCell"/>
</dbReference>
<feature type="domain" description="PSI" evidence="26">
    <location>
        <begin position="22"/>
        <end position="71"/>
    </location>
</feature>
<protein>
    <recommendedName>
        <fullName evidence="22">Integrin beta</fullName>
    </recommendedName>
</protein>
<dbReference type="Pfam" id="PF23105">
    <property type="entry name" value="EGF_integrin"/>
    <property type="match status" value="1"/>
</dbReference>
<feature type="disulfide bond" evidence="21">
    <location>
        <begin position="44"/>
        <end position="59"/>
    </location>
</feature>
<dbReference type="Pfam" id="PF17205">
    <property type="entry name" value="PSI_integrin"/>
    <property type="match status" value="1"/>
</dbReference>
<feature type="disulfide bond" evidence="21">
    <location>
        <begin position="517"/>
        <end position="550"/>
    </location>
</feature>
<keyword evidence="6 22" id="KW-0812">Transmembrane</keyword>
<dbReference type="GO" id="GO:0034685">
    <property type="term" value="C:integrin alphav-beta6 complex"/>
    <property type="evidence" value="ECO:0007669"/>
    <property type="project" value="UniProtKB-ARBA"/>
</dbReference>
<feature type="domain" description="Integrin beta subunit VWA" evidence="25">
    <location>
        <begin position="30"/>
        <end position="452"/>
    </location>
</feature>
<dbReference type="InterPro" id="IPR014836">
    <property type="entry name" value="Integrin_bsu_cyt_dom"/>
</dbReference>
<dbReference type="InterPro" id="IPR033760">
    <property type="entry name" value="Integrin_beta_N"/>
</dbReference>
<feature type="disulfide bond" evidence="21">
    <location>
        <begin position="479"/>
        <end position="488"/>
    </location>
</feature>
<name>A0A3B3R726_9TELE</name>
<dbReference type="SMART" id="SM01242">
    <property type="entry name" value="Integrin_B_tail"/>
    <property type="match status" value="1"/>
</dbReference>
<evidence type="ECO:0000256" key="1">
    <source>
        <dbReference type="ARBA" id="ARBA00004246"/>
    </source>
</evidence>
<evidence type="ECO:0000256" key="4">
    <source>
        <dbReference type="ARBA" id="ARBA00022475"/>
    </source>
</evidence>